<protein>
    <submittedName>
        <fullName evidence="2">Uncharacterized protein</fullName>
    </submittedName>
</protein>
<feature type="compositionally biased region" description="Low complexity" evidence="1">
    <location>
        <begin position="153"/>
        <end position="168"/>
    </location>
</feature>
<feature type="non-terminal residue" evidence="2">
    <location>
        <position position="1"/>
    </location>
</feature>
<feature type="compositionally biased region" description="Low complexity" evidence="1">
    <location>
        <begin position="190"/>
        <end position="202"/>
    </location>
</feature>
<feature type="compositionally biased region" description="Basic and acidic residues" evidence="1">
    <location>
        <begin position="174"/>
        <end position="183"/>
    </location>
</feature>
<dbReference type="AlphaFoldDB" id="A0A6J4S159"/>
<dbReference type="EMBL" id="CADCVK010000259">
    <property type="protein sequence ID" value="CAA9483624.1"/>
    <property type="molecule type" value="Genomic_DNA"/>
</dbReference>
<feature type="compositionally biased region" description="Basic residues" evidence="1">
    <location>
        <begin position="112"/>
        <end position="129"/>
    </location>
</feature>
<evidence type="ECO:0000313" key="2">
    <source>
        <dbReference type="EMBL" id="CAA9483624.1"/>
    </source>
</evidence>
<feature type="non-terminal residue" evidence="2">
    <location>
        <position position="202"/>
    </location>
</feature>
<feature type="region of interest" description="Disordered" evidence="1">
    <location>
        <begin position="1"/>
        <end position="202"/>
    </location>
</feature>
<feature type="compositionally biased region" description="Basic residues" evidence="1">
    <location>
        <begin position="54"/>
        <end position="65"/>
    </location>
</feature>
<sequence>GRVRQGLPPYPPLRRRRADRRSGVRQGRPPPLLGRDLAERHRAGPQALGGRPRGPPRRRARRRRRPPDPRGPRPRRPRPRHRLLRGGPGLYPPQRAGQRPPGTRDGPPGLARRSRLGRLRPRHRGRRHVRGAEHPLPGWAPAGVAENRGRGALRGPRPALRAALPRAHAGGRLRLRDRGDSRRGGRARTGRYGAGAPYPARV</sequence>
<organism evidence="2">
    <name type="scientific">uncultured Rubrobacteraceae bacterium</name>
    <dbReference type="NCBI Taxonomy" id="349277"/>
    <lineage>
        <taxon>Bacteria</taxon>
        <taxon>Bacillati</taxon>
        <taxon>Actinomycetota</taxon>
        <taxon>Rubrobacteria</taxon>
        <taxon>Rubrobacterales</taxon>
        <taxon>Rubrobacteraceae</taxon>
        <taxon>environmental samples</taxon>
    </lineage>
</organism>
<name>A0A6J4S159_9ACTN</name>
<feature type="compositionally biased region" description="Basic residues" evidence="1">
    <location>
        <begin position="72"/>
        <end position="84"/>
    </location>
</feature>
<gene>
    <name evidence="2" type="ORF">AVDCRST_MAG12-1659</name>
</gene>
<evidence type="ECO:0000256" key="1">
    <source>
        <dbReference type="SAM" id="MobiDB-lite"/>
    </source>
</evidence>
<accession>A0A6J4S159</accession>
<proteinExistence type="predicted"/>
<reference evidence="2" key="1">
    <citation type="submission" date="2020-02" db="EMBL/GenBank/DDBJ databases">
        <authorList>
            <person name="Meier V. D."/>
        </authorList>
    </citation>
    <scope>NUCLEOTIDE SEQUENCE</scope>
    <source>
        <strain evidence="2">AVDCRST_MAG12</strain>
    </source>
</reference>